<dbReference type="AlphaFoldDB" id="A0A7X0XQH0"/>
<accession>A0A7X0XQH0</accession>
<organism evidence="8 9">
    <name type="scientific">Listeria booriae</name>
    <dbReference type="NCBI Taxonomy" id="1552123"/>
    <lineage>
        <taxon>Bacteria</taxon>
        <taxon>Bacillati</taxon>
        <taxon>Bacillota</taxon>
        <taxon>Bacilli</taxon>
        <taxon>Bacillales</taxon>
        <taxon>Listeriaceae</taxon>
        <taxon>Listeria</taxon>
    </lineage>
</organism>
<name>A0A7X0XQH0_9LIST</name>
<reference evidence="8 9" key="1">
    <citation type="submission" date="2020-03" db="EMBL/GenBank/DDBJ databases">
        <title>Soil Listeria distribution.</title>
        <authorList>
            <person name="Liao J."/>
            <person name="Wiedmann M."/>
        </authorList>
    </citation>
    <scope>NUCLEOTIDE SEQUENCE [LARGE SCALE GENOMIC DNA]</scope>
    <source>
        <strain evidence="8 9">FSL L7-1017</strain>
    </source>
</reference>
<dbReference type="InterPro" id="IPR013762">
    <property type="entry name" value="Integrase-like_cat_sf"/>
</dbReference>
<evidence type="ECO:0000256" key="2">
    <source>
        <dbReference type="ARBA" id="ARBA00022908"/>
    </source>
</evidence>
<dbReference type="PROSITE" id="PS51898">
    <property type="entry name" value="TYR_RECOMBINASE"/>
    <property type="match status" value="1"/>
</dbReference>
<feature type="domain" description="Tyr recombinase" evidence="6">
    <location>
        <begin position="104"/>
        <end position="303"/>
    </location>
</feature>
<dbReference type="InterPro" id="IPR010998">
    <property type="entry name" value="Integrase_recombinase_N"/>
</dbReference>
<sequence>MKLNDFFDEFIEYRALLVRDVTLYNNIAHLKKDIFPFFENKEVNEISELDILRWIKMLDESLWNGTIYIRKVIFKIYMDFALTKGYISENVVAKTPFSRHQNRKKPVHLWGAKEYIMFIECLKYHNVWTLEKEIVIRLLLLNGLRSEEYRAIQLYKIDFGRNCISILDAVNTQMDTVQVRKLHKTKTSFGIREAPIDALTMSLIQLHINSFKVKNKETFLFHHPKTGNPRSSNFMLSTFRRYSKIAGIPKVTPRELRHSYVNNARKAGVDIGIISKSVGHASITTTAKYYYHVATDEIFQANEQMMKYMDI</sequence>
<evidence type="ECO:0000313" key="8">
    <source>
        <dbReference type="EMBL" id="MBC1778696.1"/>
    </source>
</evidence>
<evidence type="ECO:0000256" key="4">
    <source>
        <dbReference type="ARBA" id="ARBA00023172"/>
    </source>
</evidence>
<evidence type="ECO:0000256" key="1">
    <source>
        <dbReference type="ARBA" id="ARBA00008857"/>
    </source>
</evidence>
<dbReference type="GO" id="GO:0006310">
    <property type="term" value="P:DNA recombination"/>
    <property type="evidence" value="ECO:0007669"/>
    <property type="project" value="UniProtKB-KW"/>
</dbReference>
<keyword evidence="3 5" id="KW-0238">DNA-binding</keyword>
<dbReference type="PROSITE" id="PS51900">
    <property type="entry name" value="CB"/>
    <property type="match status" value="1"/>
</dbReference>
<comment type="similarity">
    <text evidence="1">Belongs to the 'phage' integrase family.</text>
</comment>
<dbReference type="SUPFAM" id="SSF56349">
    <property type="entry name" value="DNA breaking-rejoining enzymes"/>
    <property type="match status" value="1"/>
</dbReference>
<dbReference type="Proteomes" id="UP000547643">
    <property type="component" value="Unassembled WGS sequence"/>
</dbReference>
<feature type="domain" description="Core-binding (CB)" evidence="7">
    <location>
        <begin position="1"/>
        <end position="82"/>
    </location>
</feature>
<dbReference type="Gene3D" id="1.10.443.10">
    <property type="entry name" value="Intergrase catalytic core"/>
    <property type="match status" value="1"/>
</dbReference>
<dbReference type="GO" id="GO:0015074">
    <property type="term" value="P:DNA integration"/>
    <property type="evidence" value="ECO:0007669"/>
    <property type="project" value="UniProtKB-KW"/>
</dbReference>
<dbReference type="InterPro" id="IPR044068">
    <property type="entry name" value="CB"/>
</dbReference>
<evidence type="ECO:0000259" key="6">
    <source>
        <dbReference type="PROSITE" id="PS51898"/>
    </source>
</evidence>
<dbReference type="GO" id="GO:0003677">
    <property type="term" value="F:DNA binding"/>
    <property type="evidence" value="ECO:0007669"/>
    <property type="project" value="UniProtKB-UniRule"/>
</dbReference>
<dbReference type="PANTHER" id="PTHR30629">
    <property type="entry name" value="PROPHAGE INTEGRASE"/>
    <property type="match status" value="1"/>
</dbReference>
<dbReference type="RefSeq" id="WP_185494828.1">
    <property type="nucleotide sequence ID" value="NZ_JAARUV010000002.1"/>
</dbReference>
<protein>
    <submittedName>
        <fullName evidence="8">Tyrosine-type recombinase/integrase</fullName>
    </submittedName>
</protein>
<evidence type="ECO:0000256" key="3">
    <source>
        <dbReference type="ARBA" id="ARBA00023125"/>
    </source>
</evidence>
<evidence type="ECO:0000259" key="7">
    <source>
        <dbReference type="PROSITE" id="PS51900"/>
    </source>
</evidence>
<gene>
    <name evidence="8" type="ORF">HCA46_07605</name>
</gene>
<dbReference type="InterPro" id="IPR050808">
    <property type="entry name" value="Phage_Integrase"/>
</dbReference>
<keyword evidence="4" id="KW-0233">DNA recombination</keyword>
<dbReference type="InterPro" id="IPR011010">
    <property type="entry name" value="DNA_brk_join_enz"/>
</dbReference>
<dbReference type="InterPro" id="IPR004107">
    <property type="entry name" value="Integrase_SAM-like_N"/>
</dbReference>
<proteinExistence type="inferred from homology"/>
<dbReference type="InterPro" id="IPR002104">
    <property type="entry name" value="Integrase_catalytic"/>
</dbReference>
<evidence type="ECO:0000256" key="5">
    <source>
        <dbReference type="PROSITE-ProRule" id="PRU01248"/>
    </source>
</evidence>
<dbReference type="Pfam" id="PF00589">
    <property type="entry name" value="Phage_integrase"/>
    <property type="match status" value="1"/>
</dbReference>
<comment type="caution">
    <text evidence="8">The sequence shown here is derived from an EMBL/GenBank/DDBJ whole genome shotgun (WGS) entry which is preliminary data.</text>
</comment>
<dbReference type="EMBL" id="JAARUV010000002">
    <property type="protein sequence ID" value="MBC1778696.1"/>
    <property type="molecule type" value="Genomic_DNA"/>
</dbReference>
<dbReference type="Gene3D" id="1.10.150.130">
    <property type="match status" value="1"/>
</dbReference>
<dbReference type="Pfam" id="PF14659">
    <property type="entry name" value="Phage_int_SAM_3"/>
    <property type="match status" value="1"/>
</dbReference>
<keyword evidence="2" id="KW-0229">DNA integration</keyword>
<dbReference type="PANTHER" id="PTHR30629:SF2">
    <property type="entry name" value="PROPHAGE INTEGRASE INTS-RELATED"/>
    <property type="match status" value="1"/>
</dbReference>
<evidence type="ECO:0000313" key="9">
    <source>
        <dbReference type="Proteomes" id="UP000547643"/>
    </source>
</evidence>